<protein>
    <submittedName>
        <fullName evidence="1">DNA-binding protein</fullName>
    </submittedName>
</protein>
<sequence length="96" mass="11020">MDFTLLALGIAAAGYFVGEGLKNFQNPRAIDSMESIFGNDEHELIKHSDVHHFMGVSKKDAEMLLRDYPNVPHIKLNGEVYYPKQRLREWLMKLGD</sequence>
<accession>A0ABW5V4Q3</accession>
<evidence type="ECO:0000313" key="2">
    <source>
        <dbReference type="Proteomes" id="UP001597502"/>
    </source>
</evidence>
<dbReference type="EMBL" id="JBHUNA010000012">
    <property type="protein sequence ID" value="MFD2760665.1"/>
    <property type="molecule type" value="Genomic_DNA"/>
</dbReference>
<dbReference type="Proteomes" id="UP001597502">
    <property type="component" value="Unassembled WGS sequence"/>
</dbReference>
<comment type="caution">
    <text evidence="1">The sequence shown here is derived from an EMBL/GenBank/DDBJ whole genome shotgun (WGS) entry which is preliminary data.</text>
</comment>
<keyword evidence="1" id="KW-0238">DNA-binding</keyword>
<dbReference type="GO" id="GO:0003677">
    <property type="term" value="F:DNA binding"/>
    <property type="evidence" value="ECO:0007669"/>
    <property type="project" value="UniProtKB-KW"/>
</dbReference>
<name>A0ABW5V4Q3_9BACI</name>
<reference evidence="2" key="1">
    <citation type="journal article" date="2019" name="Int. J. Syst. Evol. Microbiol.">
        <title>The Global Catalogue of Microorganisms (GCM) 10K type strain sequencing project: providing services to taxonomists for standard genome sequencing and annotation.</title>
        <authorList>
            <consortium name="The Broad Institute Genomics Platform"/>
            <consortium name="The Broad Institute Genome Sequencing Center for Infectious Disease"/>
            <person name="Wu L."/>
            <person name="Ma J."/>
        </authorList>
    </citation>
    <scope>NUCLEOTIDE SEQUENCE [LARGE SCALE GENOMIC DNA]</scope>
    <source>
        <strain evidence="2">TISTR 1535</strain>
    </source>
</reference>
<organism evidence="1 2">
    <name type="scientific">Lentibacillus juripiscarius</name>
    <dbReference type="NCBI Taxonomy" id="257446"/>
    <lineage>
        <taxon>Bacteria</taxon>
        <taxon>Bacillati</taxon>
        <taxon>Bacillota</taxon>
        <taxon>Bacilli</taxon>
        <taxon>Bacillales</taxon>
        <taxon>Bacillaceae</taxon>
        <taxon>Lentibacillus</taxon>
    </lineage>
</organism>
<keyword evidence="2" id="KW-1185">Reference proteome</keyword>
<evidence type="ECO:0000313" key="1">
    <source>
        <dbReference type="EMBL" id="MFD2760665.1"/>
    </source>
</evidence>
<dbReference type="RefSeq" id="WP_382392389.1">
    <property type="nucleotide sequence ID" value="NZ_JBHUNA010000012.1"/>
</dbReference>
<proteinExistence type="predicted"/>
<gene>
    <name evidence="1" type="ORF">ACFSUO_06710</name>
</gene>